<evidence type="ECO:0000256" key="4">
    <source>
        <dbReference type="SAM" id="MobiDB-lite"/>
    </source>
</evidence>
<evidence type="ECO:0000256" key="1">
    <source>
        <dbReference type="ARBA" id="ARBA00008889"/>
    </source>
</evidence>
<dbReference type="Pfam" id="PF00428">
    <property type="entry name" value="Ribosomal_60s"/>
    <property type="match status" value="1"/>
</dbReference>
<comment type="caution">
    <text evidence="5">The sequence shown here is derived from an EMBL/GenBank/DDBJ whole genome shotgun (WGS) entry which is preliminary data.</text>
</comment>
<dbReference type="EMBL" id="LGTZ01000907">
    <property type="protein sequence ID" value="OJD22980.1"/>
    <property type="molecule type" value="Genomic_DNA"/>
</dbReference>
<gene>
    <name evidence="5" type="ORF">ACJ73_05669</name>
</gene>
<dbReference type="Proteomes" id="UP000242791">
    <property type="component" value="Unassembled WGS sequence"/>
</dbReference>
<keyword evidence="3" id="KW-0687">Ribonucleoprotein</keyword>
<name>A0A1J9R4Q5_9EURO</name>
<dbReference type="GO" id="GO:0022625">
    <property type="term" value="C:cytosolic large ribosomal subunit"/>
    <property type="evidence" value="ECO:0007669"/>
    <property type="project" value="TreeGrafter"/>
</dbReference>
<dbReference type="GO" id="GO:0070180">
    <property type="term" value="F:large ribosomal subunit rRNA binding"/>
    <property type="evidence" value="ECO:0007669"/>
    <property type="project" value="TreeGrafter"/>
</dbReference>
<dbReference type="AlphaFoldDB" id="A0A1J9R4Q5"/>
<feature type="compositionally biased region" description="Basic and acidic residues" evidence="4">
    <location>
        <begin position="103"/>
        <end position="115"/>
    </location>
</feature>
<keyword evidence="2" id="KW-0689">Ribosomal protein</keyword>
<dbReference type="InterPro" id="IPR050323">
    <property type="entry name" value="Ribosomal_protein_uL10"/>
</dbReference>
<protein>
    <submittedName>
        <fullName evidence="5">Uncharacterized protein</fullName>
    </submittedName>
</protein>
<keyword evidence="6" id="KW-1185">Reference proteome</keyword>
<dbReference type="GO" id="GO:0002181">
    <property type="term" value="P:cytoplasmic translation"/>
    <property type="evidence" value="ECO:0007669"/>
    <property type="project" value="TreeGrafter"/>
</dbReference>
<sequence>MAVLEVIAVNSEGVNVLGSGKWEKMGGIDGNVGVAWIRTITTISLATNFPTLPSVIYSVVNSYKNLIAIAVETEYGWSEIEELKDRIANPEAYAVTAPVVETGKGDEAKEEAKAESEEEESEEEEEEWNISGKVRHRFPVCRVDIDVGMGSGVQFCREGVDGLSGQRHQEVQDAVGRGLPELWFAAKARGKLELLEDSPSSSG</sequence>
<dbReference type="PANTHER" id="PTHR45699">
    <property type="entry name" value="60S ACIDIC RIBOSOMAL PROTEIN P0"/>
    <property type="match status" value="1"/>
</dbReference>
<dbReference type="VEuPathDB" id="FungiDB:ACJ73_05669"/>
<feature type="region of interest" description="Disordered" evidence="4">
    <location>
        <begin position="102"/>
        <end position="129"/>
    </location>
</feature>
<dbReference type="OrthoDB" id="10259902at2759"/>
<proteinExistence type="inferred from homology"/>
<dbReference type="STRING" id="1658174.A0A1J9R4Q5"/>
<reference evidence="5 6" key="1">
    <citation type="submission" date="2015-08" db="EMBL/GenBank/DDBJ databases">
        <title>Emmonsia species relationships and genome sequence.</title>
        <authorList>
            <person name="Cuomo C.A."/>
            <person name="Schwartz I.S."/>
            <person name="Kenyon C."/>
            <person name="De Hoog G.S."/>
            <person name="Govender N.P."/>
            <person name="Botha A."/>
            <person name="Moreno L."/>
            <person name="De Vries M."/>
            <person name="Munoz J.F."/>
            <person name="Stielow J.B."/>
        </authorList>
    </citation>
    <scope>NUCLEOTIDE SEQUENCE [LARGE SCALE GENOMIC DNA]</scope>
    <source>
        <strain evidence="5 6">EI222</strain>
    </source>
</reference>
<dbReference type="GO" id="GO:0000027">
    <property type="term" value="P:ribosomal large subunit assembly"/>
    <property type="evidence" value="ECO:0007669"/>
    <property type="project" value="TreeGrafter"/>
</dbReference>
<comment type="similarity">
    <text evidence="1">Belongs to the universal ribosomal protein uL10 family.</text>
</comment>
<evidence type="ECO:0000256" key="2">
    <source>
        <dbReference type="ARBA" id="ARBA00022980"/>
    </source>
</evidence>
<dbReference type="GO" id="GO:0003735">
    <property type="term" value="F:structural constituent of ribosome"/>
    <property type="evidence" value="ECO:0007669"/>
    <property type="project" value="TreeGrafter"/>
</dbReference>
<accession>A0A1J9R4Q5</accession>
<evidence type="ECO:0000313" key="5">
    <source>
        <dbReference type="EMBL" id="OJD22980.1"/>
    </source>
</evidence>
<evidence type="ECO:0000256" key="3">
    <source>
        <dbReference type="ARBA" id="ARBA00023274"/>
    </source>
</evidence>
<organism evidence="5 6">
    <name type="scientific">Blastomyces percursus</name>
    <dbReference type="NCBI Taxonomy" id="1658174"/>
    <lineage>
        <taxon>Eukaryota</taxon>
        <taxon>Fungi</taxon>
        <taxon>Dikarya</taxon>
        <taxon>Ascomycota</taxon>
        <taxon>Pezizomycotina</taxon>
        <taxon>Eurotiomycetes</taxon>
        <taxon>Eurotiomycetidae</taxon>
        <taxon>Onygenales</taxon>
        <taxon>Ajellomycetaceae</taxon>
        <taxon>Blastomyces</taxon>
    </lineage>
</organism>
<feature type="compositionally biased region" description="Acidic residues" evidence="4">
    <location>
        <begin position="116"/>
        <end position="128"/>
    </location>
</feature>
<evidence type="ECO:0000313" key="6">
    <source>
        <dbReference type="Proteomes" id="UP000242791"/>
    </source>
</evidence>
<dbReference type="PANTHER" id="PTHR45699:SF3">
    <property type="entry name" value="LARGE RIBOSOMAL SUBUNIT PROTEIN UL10"/>
    <property type="match status" value="1"/>
</dbReference>